<name>A0ABQ8HKH1_9ROSI</name>
<dbReference type="InterPro" id="IPR008949">
    <property type="entry name" value="Isoprenoid_synthase_dom_sf"/>
</dbReference>
<evidence type="ECO:0000313" key="2">
    <source>
        <dbReference type="EMBL" id="KAH7564836.1"/>
    </source>
</evidence>
<comment type="caution">
    <text evidence="2">The sequence shown here is derived from an EMBL/GenBank/DDBJ whole genome shotgun (WGS) entry which is preliminary data.</text>
</comment>
<dbReference type="EMBL" id="JAFEMO010000009">
    <property type="protein sequence ID" value="KAH7564836.1"/>
    <property type="molecule type" value="Genomic_DNA"/>
</dbReference>
<dbReference type="Pfam" id="PF03936">
    <property type="entry name" value="Terpene_synth_C"/>
    <property type="match status" value="1"/>
</dbReference>
<sequence>MLATSSFVGKKDIATKDAFDWASSNPNIIKTSSTISRLMDDKVSHEVPTMEEYMYIALLNCGHTMLATSSFVKMEDIATKDASD</sequence>
<dbReference type="SUPFAM" id="SSF48576">
    <property type="entry name" value="Terpenoid synthases"/>
    <property type="match status" value="2"/>
</dbReference>
<evidence type="ECO:0000259" key="1">
    <source>
        <dbReference type="Pfam" id="PF03936"/>
    </source>
</evidence>
<gene>
    <name evidence="2" type="ORF">JRO89_XS09G0036600</name>
</gene>
<dbReference type="Gene3D" id="1.10.600.10">
    <property type="entry name" value="Farnesyl Diphosphate Synthase"/>
    <property type="match status" value="1"/>
</dbReference>
<dbReference type="Proteomes" id="UP000827721">
    <property type="component" value="Unassembled WGS sequence"/>
</dbReference>
<feature type="domain" description="Terpene synthase metal-binding" evidence="1">
    <location>
        <begin position="1"/>
        <end position="46"/>
    </location>
</feature>
<accession>A0ABQ8HKH1</accession>
<dbReference type="InterPro" id="IPR005630">
    <property type="entry name" value="Terpene_synthase_metal-bd"/>
</dbReference>
<reference evidence="2 3" key="1">
    <citation type="submission" date="2021-02" db="EMBL/GenBank/DDBJ databases">
        <title>Plant Genome Project.</title>
        <authorList>
            <person name="Zhang R.-G."/>
        </authorList>
    </citation>
    <scope>NUCLEOTIDE SEQUENCE [LARGE SCALE GENOMIC DNA]</scope>
    <source>
        <tissue evidence="2">Leaves</tissue>
    </source>
</reference>
<evidence type="ECO:0000313" key="3">
    <source>
        <dbReference type="Proteomes" id="UP000827721"/>
    </source>
</evidence>
<keyword evidence="3" id="KW-1185">Reference proteome</keyword>
<proteinExistence type="predicted"/>
<protein>
    <recommendedName>
        <fullName evidence="1">Terpene synthase metal-binding domain-containing protein</fullName>
    </recommendedName>
</protein>
<organism evidence="2 3">
    <name type="scientific">Xanthoceras sorbifolium</name>
    <dbReference type="NCBI Taxonomy" id="99658"/>
    <lineage>
        <taxon>Eukaryota</taxon>
        <taxon>Viridiplantae</taxon>
        <taxon>Streptophyta</taxon>
        <taxon>Embryophyta</taxon>
        <taxon>Tracheophyta</taxon>
        <taxon>Spermatophyta</taxon>
        <taxon>Magnoliopsida</taxon>
        <taxon>eudicotyledons</taxon>
        <taxon>Gunneridae</taxon>
        <taxon>Pentapetalae</taxon>
        <taxon>rosids</taxon>
        <taxon>malvids</taxon>
        <taxon>Sapindales</taxon>
        <taxon>Sapindaceae</taxon>
        <taxon>Xanthoceroideae</taxon>
        <taxon>Xanthoceras</taxon>
    </lineage>
</organism>